<evidence type="ECO:0000256" key="1">
    <source>
        <dbReference type="SAM" id="MobiDB-lite"/>
    </source>
</evidence>
<feature type="region of interest" description="Disordered" evidence="1">
    <location>
        <begin position="1"/>
        <end position="113"/>
    </location>
</feature>
<evidence type="ECO:0000313" key="2">
    <source>
        <dbReference type="EMBL" id="KAK2843682.1"/>
    </source>
</evidence>
<sequence length="168" mass="18838">MTQQVCFKMSRWTKKGQPGSCQQQDMQPKKPQIKRGHLFPKFKSQPSDLGKENTKTEPPTEEPKEIPSPSGVRSGLKRKRSGTDWLGDAEQPPCKRLKKEHSEFAPEMPKSSRKFAVLQAKGSLASAVKKGSRRRTKKVRQSAKPLFKLLSITVNSTGETTSSHFLGF</sequence>
<evidence type="ECO:0000313" key="3">
    <source>
        <dbReference type="Proteomes" id="UP001187315"/>
    </source>
</evidence>
<gene>
    <name evidence="2" type="ORF">Q7C36_011897</name>
</gene>
<accession>A0AA88MWI0</accession>
<dbReference type="EMBL" id="JAVHJS010000011">
    <property type="protein sequence ID" value="KAK2843682.1"/>
    <property type="molecule type" value="Genomic_DNA"/>
</dbReference>
<feature type="compositionally biased region" description="Basic residues" evidence="1">
    <location>
        <begin position="31"/>
        <end position="40"/>
    </location>
</feature>
<proteinExistence type="predicted"/>
<keyword evidence="3" id="KW-1185">Reference proteome</keyword>
<organism evidence="2 3">
    <name type="scientific">Tachysurus vachellii</name>
    <name type="common">Darkbarbel catfish</name>
    <name type="synonym">Pelteobagrus vachellii</name>
    <dbReference type="NCBI Taxonomy" id="175792"/>
    <lineage>
        <taxon>Eukaryota</taxon>
        <taxon>Metazoa</taxon>
        <taxon>Chordata</taxon>
        <taxon>Craniata</taxon>
        <taxon>Vertebrata</taxon>
        <taxon>Euteleostomi</taxon>
        <taxon>Actinopterygii</taxon>
        <taxon>Neopterygii</taxon>
        <taxon>Teleostei</taxon>
        <taxon>Ostariophysi</taxon>
        <taxon>Siluriformes</taxon>
        <taxon>Bagridae</taxon>
        <taxon>Tachysurus</taxon>
    </lineage>
</organism>
<dbReference type="AlphaFoldDB" id="A0AA88MWI0"/>
<name>A0AA88MWI0_TACVA</name>
<comment type="caution">
    <text evidence="2">The sequence shown here is derived from an EMBL/GenBank/DDBJ whole genome shotgun (WGS) entry which is preliminary data.</text>
</comment>
<dbReference type="Proteomes" id="UP001187315">
    <property type="component" value="Unassembled WGS sequence"/>
</dbReference>
<protein>
    <submittedName>
        <fullName evidence="2">Uncharacterized protein</fullName>
    </submittedName>
</protein>
<reference evidence="2" key="1">
    <citation type="submission" date="2023-08" db="EMBL/GenBank/DDBJ databases">
        <title>Pelteobagrus vachellii genome.</title>
        <authorList>
            <person name="Liu H."/>
        </authorList>
    </citation>
    <scope>NUCLEOTIDE SEQUENCE</scope>
    <source>
        <strain evidence="2">PRFRI_2022a</strain>
        <tissue evidence="2">Muscle</tissue>
    </source>
</reference>